<feature type="signal peptide" evidence="1">
    <location>
        <begin position="1"/>
        <end position="20"/>
    </location>
</feature>
<reference evidence="2 3" key="1">
    <citation type="submission" date="2024-03" db="EMBL/GenBank/DDBJ databases">
        <authorList>
            <person name="Martinez-Hernandez J."/>
        </authorList>
    </citation>
    <scope>NUCLEOTIDE SEQUENCE [LARGE SCALE GENOMIC DNA]</scope>
</reference>
<organism evidence="2 3">
    <name type="scientific">Lupinus luteus</name>
    <name type="common">European yellow lupine</name>
    <dbReference type="NCBI Taxonomy" id="3873"/>
    <lineage>
        <taxon>Eukaryota</taxon>
        <taxon>Viridiplantae</taxon>
        <taxon>Streptophyta</taxon>
        <taxon>Embryophyta</taxon>
        <taxon>Tracheophyta</taxon>
        <taxon>Spermatophyta</taxon>
        <taxon>Magnoliopsida</taxon>
        <taxon>eudicotyledons</taxon>
        <taxon>Gunneridae</taxon>
        <taxon>Pentapetalae</taxon>
        <taxon>rosids</taxon>
        <taxon>fabids</taxon>
        <taxon>Fabales</taxon>
        <taxon>Fabaceae</taxon>
        <taxon>Papilionoideae</taxon>
        <taxon>50 kb inversion clade</taxon>
        <taxon>genistoids sensu lato</taxon>
        <taxon>core genistoids</taxon>
        <taxon>Genisteae</taxon>
        <taxon>Lupinus</taxon>
    </lineage>
</organism>
<comment type="caution">
    <text evidence="2">The sequence shown here is derived from an EMBL/GenBank/DDBJ whole genome shotgun (WGS) entry which is preliminary data.</text>
</comment>
<evidence type="ECO:0000313" key="2">
    <source>
        <dbReference type="EMBL" id="CAL0310445.1"/>
    </source>
</evidence>
<dbReference type="EMBL" id="CAXHTB010000008">
    <property type="protein sequence ID" value="CAL0310445.1"/>
    <property type="molecule type" value="Genomic_DNA"/>
</dbReference>
<protein>
    <submittedName>
        <fullName evidence="2">Uncharacterized protein</fullName>
    </submittedName>
</protein>
<evidence type="ECO:0000256" key="1">
    <source>
        <dbReference type="SAM" id="SignalP"/>
    </source>
</evidence>
<dbReference type="Proteomes" id="UP001497480">
    <property type="component" value="Unassembled WGS sequence"/>
</dbReference>
<keyword evidence="1" id="KW-0732">Signal</keyword>
<sequence>MNPSLVKLSFFLTLLVFASGLKFENEDAKINDGPCKTTDDCGRCNCKRDGGCVCCVCVSGQCFCTNIGGPPSLSHANVTG</sequence>
<accession>A0AAV1WMA8</accession>
<keyword evidence="3" id="KW-1185">Reference proteome</keyword>
<proteinExistence type="predicted"/>
<evidence type="ECO:0000313" key="3">
    <source>
        <dbReference type="Proteomes" id="UP001497480"/>
    </source>
</evidence>
<dbReference type="AlphaFoldDB" id="A0AAV1WMA8"/>
<gene>
    <name evidence="2" type="ORF">LLUT_LOCUS11505</name>
</gene>
<name>A0AAV1WMA8_LUPLU</name>
<feature type="chain" id="PRO_5043807962" evidence="1">
    <location>
        <begin position="21"/>
        <end position="80"/>
    </location>
</feature>